<feature type="region of interest" description="Disordered" evidence="1">
    <location>
        <begin position="426"/>
        <end position="465"/>
    </location>
</feature>
<dbReference type="PANTHER" id="PTHR46844:SF1">
    <property type="entry name" value="SLR5058 PROTEIN"/>
    <property type="match status" value="1"/>
</dbReference>
<gene>
    <name evidence="3" type="ORF">HOLleu_21619</name>
</gene>
<feature type="domain" description="ZU5" evidence="2">
    <location>
        <begin position="756"/>
        <end position="896"/>
    </location>
</feature>
<dbReference type="Gene3D" id="3.40.50.300">
    <property type="entry name" value="P-loop containing nucleotide triphosphate hydrolases"/>
    <property type="match status" value="2"/>
</dbReference>
<dbReference type="InterPro" id="IPR007111">
    <property type="entry name" value="NACHT_NTPase"/>
</dbReference>
<evidence type="ECO:0000313" key="3">
    <source>
        <dbReference type="EMBL" id="KAJ8034681.1"/>
    </source>
</evidence>
<dbReference type="InterPro" id="IPR027417">
    <property type="entry name" value="P-loop_NTPase"/>
</dbReference>
<dbReference type="Pfam" id="PF05729">
    <property type="entry name" value="NACHT"/>
    <property type="match status" value="2"/>
</dbReference>
<evidence type="ECO:0000259" key="2">
    <source>
        <dbReference type="PROSITE" id="PS51145"/>
    </source>
</evidence>
<evidence type="ECO:0000256" key="1">
    <source>
        <dbReference type="SAM" id="MobiDB-lite"/>
    </source>
</evidence>
<dbReference type="Proteomes" id="UP001152320">
    <property type="component" value="Chromosome 10"/>
</dbReference>
<keyword evidence="4" id="KW-1185">Reference proteome</keyword>
<accession>A0A9Q1H6Y1</accession>
<sequence>MGAIKQSDVAALKQPFTEMQLVQAVGKIHEYQSIVEEAESLFYKEDELTAKEKEDLFIRCLQKKITSLYETMTPVPWKKSCRWRSTDLFIGSNLVMTDKKAALDGGTKLTDIRMEYTEIFSHEKLASENRIILEGDPGSGKTMLMSQLAYDWCQGKLTDIEVFILLPLKFVEEKTIVQAIKEFYFPQNDRLSLSDIEYFLLHGGMSKCLLLDGLEKSNPTVTMKEESEVVKVMTGLKYPTCKVVVSLRTDYAQNLPECARLKLAKLNDVERNSYIERVFADSLEQQNEVRFIIKDNPFIWDLCSIPLMFVFTVHNIECMVKLASAGTCKVTPFVKSVVNDLGATGSVGKTGESDFGREIMDMRVLEELAYNGLCRGHQQLCWSKEFIESNVRSIREWIDSGILVMEENVAALPLVRNTAYEKHDASIAKQEEDSGSLLSEAATEEQTDTGSEVKSATKPDSSEVQIKTNHGCSTTAIYVPLQVKFAHKMFQEWFAARHLSSVISRLRNADYLQRYLAETLLHINPSDLRFLLYFVVALYPPCCHIILKHLLCSDRTQDDKFQKHIMDCIFLCFNEYNGEYGHDILQTVADVCKEDIAVHSGDSRLVHQAKASMLELASNSGIKSRKLVLADVVVSATEDTLTFNSGVLLRVLNTLEVLEIIDSDGNWTKEDCANVLKFIENCAWIKMACLNVSQHPPLVDKEVAVCLQESGKTGKVYGVEKYHPLLQYEEDEIEDNLPVTETETVTDSGWGEELILEAAETISSKGGSVEIPDTGVKMDIPTHALPEVVDQCNICMKIIPPDVSDWSVTDLVSNSSVVVELLPNNLSFQQPFTLTLPHCLQLKKGVQHKAKIFVSHHEEGTYPRWEEKTDALYELTDKTCTIWLNSFCWVKYVIDGKTVEAQRVQVFAGGRHMLPSDTVYETEVGFFPDTPGGGEEIPFEFIDESKESSCPFIFAKQSDKPLIPRFMFRAAQGDRGVRLLYRPKADLFSYRHLKEKLASILLKEDCMKLCTFFALSESQKDTIVNNEKPAESLLIALEGKGVLLPNNVHNMIDAFHKLKIDSFCSEIVKIYQNTREKEDLFIRCLQKKIKICYETMSPVPWKNSCKWKAADLFVETTLTLTNVKIEKSRAPNTEECELLYREIFTHDRIKAETRILLEGDPGAGKTLLMYQLAYEWSQGKFKNIKILILLPLTVLEGMNLTQAIKHFYIPDDNRLSVTDIEIFLSRERNSKCLLLDGWEEYNSKVKEGEQSEVMKIMSKLKYPTCKTVLSSRSHDAKTLPQFPVLKLSKFGKVERNAYIQKAFPNNFTKQTDARSLTVDNQLIYDLCSLPLLFVMVVHNIESARNLQLAKMDRVTPIVNSVVDALCPVSSAVSKAEEPCLPVRDENEKDMSLEQLAYDGLCTEKQQFHWQREFIESKLGDSKRWIDSGILVMEEIIADIKRLGKSLSSDLLGGGTKLNDDVEAEEEENTSSVMVEAVAELQTHTGNEVKSITGLLTEVQPQNTQSSSTATSVLPLQVKFFHKIIQEWFAAKYLSVSVATRFRNSYFLQGHLKENLLLVNPFDLRYVLRFAVALSPTCCHIVIKHLLNKYRSDNGDLPKHVMDYIFLCFAEYNGGRRHDMLEAVADICKEDIVINSEDTRVLQQAKVDILNFPKQPPRVDDETAISLQESRKTGTYPRWEKQTSMPYELTDTICRVLQLNSFCWVKCVIDDDIVETQRIQVYAVGRYMLPKQRAYEIKVGYFPDMPGGGEEIPFEFIDLFKERCCSFKFVNYSEDPLTPVFIFKAVQGNKGVCLRYHTKVREDVSEGTQTT</sequence>
<name>A0A9Q1H6Y1_HOLLE</name>
<comment type="caution">
    <text evidence="3">The sequence shown here is derived from an EMBL/GenBank/DDBJ whole genome shotgun (WGS) entry which is preliminary data.</text>
</comment>
<dbReference type="Gene3D" id="2.60.220.30">
    <property type="match status" value="1"/>
</dbReference>
<dbReference type="OrthoDB" id="427518at2759"/>
<dbReference type="EMBL" id="JAIZAY010000010">
    <property type="protein sequence ID" value="KAJ8034681.1"/>
    <property type="molecule type" value="Genomic_DNA"/>
</dbReference>
<evidence type="ECO:0000313" key="4">
    <source>
        <dbReference type="Proteomes" id="UP001152320"/>
    </source>
</evidence>
<protein>
    <submittedName>
        <fullName evidence="3">Protein NLRC5</fullName>
    </submittedName>
</protein>
<dbReference type="SUPFAM" id="SSF52540">
    <property type="entry name" value="P-loop containing nucleoside triphosphate hydrolases"/>
    <property type="match status" value="3"/>
</dbReference>
<organism evidence="3 4">
    <name type="scientific">Holothuria leucospilota</name>
    <name type="common">Black long sea cucumber</name>
    <name type="synonym">Mertensiothuria leucospilota</name>
    <dbReference type="NCBI Taxonomy" id="206669"/>
    <lineage>
        <taxon>Eukaryota</taxon>
        <taxon>Metazoa</taxon>
        <taxon>Echinodermata</taxon>
        <taxon>Eleutherozoa</taxon>
        <taxon>Echinozoa</taxon>
        <taxon>Holothuroidea</taxon>
        <taxon>Aspidochirotacea</taxon>
        <taxon>Aspidochirotida</taxon>
        <taxon>Holothuriidae</taxon>
        <taxon>Holothuria</taxon>
    </lineage>
</organism>
<reference evidence="3" key="1">
    <citation type="submission" date="2021-10" db="EMBL/GenBank/DDBJ databases">
        <title>Tropical sea cucumber genome reveals ecological adaptation and Cuvierian tubules defense mechanism.</title>
        <authorList>
            <person name="Chen T."/>
        </authorList>
    </citation>
    <scope>NUCLEOTIDE SEQUENCE</scope>
    <source>
        <strain evidence="3">Nanhai2018</strain>
        <tissue evidence="3">Muscle</tissue>
    </source>
</reference>
<proteinExistence type="predicted"/>
<dbReference type="Pfam" id="PF00791">
    <property type="entry name" value="ZU5"/>
    <property type="match status" value="1"/>
</dbReference>
<dbReference type="InterPro" id="IPR000906">
    <property type="entry name" value="ZU5_dom"/>
</dbReference>
<dbReference type="PANTHER" id="PTHR46844">
    <property type="entry name" value="SLR5058 PROTEIN"/>
    <property type="match status" value="1"/>
</dbReference>
<dbReference type="PROSITE" id="PS51145">
    <property type="entry name" value="ZU5"/>
    <property type="match status" value="1"/>
</dbReference>